<accession>A0A4S3K4X6</accession>
<keyword evidence="3" id="KW-0560">Oxidoreductase</keyword>
<evidence type="ECO:0000256" key="1">
    <source>
        <dbReference type="ARBA" id="ARBA00006484"/>
    </source>
</evidence>
<protein>
    <submittedName>
        <fullName evidence="5">NAD(P)-dependent dehydrogenase (Short-subunit alcohol dehydrogenase family)</fullName>
    </submittedName>
</protein>
<dbReference type="RefSeq" id="WP_133880205.1">
    <property type="nucleotide sequence ID" value="NZ_MWIN01000012.1"/>
</dbReference>
<dbReference type="PANTHER" id="PTHR43618">
    <property type="entry name" value="7-ALPHA-HYDROXYSTEROID DEHYDROGENASE"/>
    <property type="match status" value="1"/>
</dbReference>
<dbReference type="Pfam" id="PF00106">
    <property type="entry name" value="adh_short"/>
    <property type="match status" value="1"/>
</dbReference>
<evidence type="ECO:0000256" key="4">
    <source>
        <dbReference type="RuleBase" id="RU000363"/>
    </source>
</evidence>
<dbReference type="EMBL" id="SOBT01000008">
    <property type="protein sequence ID" value="TDU31635.1"/>
    <property type="molecule type" value="Genomic_DNA"/>
</dbReference>
<dbReference type="InterPro" id="IPR052178">
    <property type="entry name" value="Sec_Metab_Biosynth_SDR"/>
</dbReference>
<organism evidence="5 6">
    <name type="scientific">Panacagrimonas perspica</name>
    <dbReference type="NCBI Taxonomy" id="381431"/>
    <lineage>
        <taxon>Bacteria</taxon>
        <taxon>Pseudomonadati</taxon>
        <taxon>Pseudomonadota</taxon>
        <taxon>Gammaproteobacteria</taxon>
        <taxon>Nevskiales</taxon>
        <taxon>Nevskiaceae</taxon>
        <taxon>Panacagrimonas</taxon>
    </lineage>
</organism>
<gene>
    <name evidence="5" type="ORF">DFR24_1008</name>
</gene>
<evidence type="ECO:0000313" key="6">
    <source>
        <dbReference type="Proteomes" id="UP000295341"/>
    </source>
</evidence>
<dbReference type="FunFam" id="3.40.50.720:FF:000084">
    <property type="entry name" value="Short-chain dehydrogenase reductase"/>
    <property type="match status" value="1"/>
</dbReference>
<dbReference type="InterPro" id="IPR036291">
    <property type="entry name" value="NAD(P)-bd_dom_sf"/>
</dbReference>
<dbReference type="OrthoDB" id="9803333at2"/>
<name>A0A4S3K4X6_9GAMM</name>
<evidence type="ECO:0000313" key="5">
    <source>
        <dbReference type="EMBL" id="TDU31635.1"/>
    </source>
</evidence>
<dbReference type="Gene3D" id="3.40.50.720">
    <property type="entry name" value="NAD(P)-binding Rossmann-like Domain"/>
    <property type="match status" value="1"/>
</dbReference>
<keyword evidence="2" id="KW-0521">NADP</keyword>
<dbReference type="InterPro" id="IPR002347">
    <property type="entry name" value="SDR_fam"/>
</dbReference>
<dbReference type="PANTHER" id="PTHR43618:SF8">
    <property type="entry name" value="7ALPHA-HYDROXYSTEROID DEHYDROGENASE"/>
    <property type="match status" value="1"/>
</dbReference>
<dbReference type="Proteomes" id="UP000295341">
    <property type="component" value="Unassembled WGS sequence"/>
</dbReference>
<sequence>MNEIAELFSMKGRVALVTGAASGMGDRFARTLAKAGAKVICAARRIDRIEKVATDIRGKGGHASAVQIDIADRKSVTEGFEAATKAFGLIDVLINNAGQLSFETIPTIDEDSWQNLINVNMTGTMRMTQEFSRRLIEAKKPGVIVNISSITGMGVMRGLTPYGCVKAALNHLTKQTAADLLDHGIRCNAIAPGYFHTEMSADVFATDAGKAIQAGLPPKRAGNVDELDGALLLLASGASSYINGAVLPVDAAHVVLLT</sequence>
<keyword evidence="6" id="KW-1185">Reference proteome</keyword>
<dbReference type="CDD" id="cd05233">
    <property type="entry name" value="SDR_c"/>
    <property type="match status" value="1"/>
</dbReference>
<comment type="caution">
    <text evidence="5">The sequence shown here is derived from an EMBL/GenBank/DDBJ whole genome shotgun (WGS) entry which is preliminary data.</text>
</comment>
<comment type="similarity">
    <text evidence="1 4">Belongs to the short-chain dehydrogenases/reductases (SDR) family.</text>
</comment>
<dbReference type="SUPFAM" id="SSF51735">
    <property type="entry name" value="NAD(P)-binding Rossmann-fold domains"/>
    <property type="match status" value="1"/>
</dbReference>
<evidence type="ECO:0000256" key="2">
    <source>
        <dbReference type="ARBA" id="ARBA00022857"/>
    </source>
</evidence>
<dbReference type="PRINTS" id="PR00081">
    <property type="entry name" value="GDHRDH"/>
</dbReference>
<proteinExistence type="inferred from homology"/>
<dbReference type="AlphaFoldDB" id="A0A4S3K4X6"/>
<dbReference type="GO" id="GO:0016491">
    <property type="term" value="F:oxidoreductase activity"/>
    <property type="evidence" value="ECO:0007669"/>
    <property type="project" value="UniProtKB-KW"/>
</dbReference>
<reference evidence="5 6" key="1">
    <citation type="submission" date="2019-03" db="EMBL/GenBank/DDBJ databases">
        <title>Genomic Encyclopedia of Type Strains, Phase IV (KMG-IV): sequencing the most valuable type-strain genomes for metagenomic binning, comparative biology and taxonomic classification.</title>
        <authorList>
            <person name="Goeker M."/>
        </authorList>
    </citation>
    <scope>NUCLEOTIDE SEQUENCE [LARGE SCALE GENOMIC DNA]</scope>
    <source>
        <strain evidence="5 6">DSM 26377</strain>
    </source>
</reference>
<evidence type="ECO:0000256" key="3">
    <source>
        <dbReference type="ARBA" id="ARBA00023002"/>
    </source>
</evidence>
<dbReference type="PRINTS" id="PR00080">
    <property type="entry name" value="SDRFAMILY"/>
</dbReference>